<dbReference type="EMBL" id="JASAOK010000044">
    <property type="protein sequence ID" value="KAK6213783.1"/>
    <property type="molecule type" value="Genomic_DNA"/>
</dbReference>
<dbReference type="Proteomes" id="UP001327957">
    <property type="component" value="Unassembled WGS sequence"/>
</dbReference>
<keyword evidence="2" id="KW-0560">Oxidoreductase</keyword>
<evidence type="ECO:0000313" key="5">
    <source>
        <dbReference type="Proteomes" id="UP001327957"/>
    </source>
</evidence>
<dbReference type="InterPro" id="IPR008030">
    <property type="entry name" value="NmrA-like"/>
</dbReference>
<comment type="caution">
    <text evidence="4">The sequence shown here is derived from an EMBL/GenBank/DDBJ whole genome shotgun (WGS) entry which is preliminary data.</text>
</comment>
<evidence type="ECO:0000256" key="2">
    <source>
        <dbReference type="ARBA" id="ARBA00023002"/>
    </source>
</evidence>
<name>A0AAV9T536_9PEZI</name>
<dbReference type="GO" id="GO:0016491">
    <property type="term" value="F:oxidoreductase activity"/>
    <property type="evidence" value="ECO:0007669"/>
    <property type="project" value="UniProtKB-KW"/>
</dbReference>
<keyword evidence="1" id="KW-0521">NADP</keyword>
<dbReference type="InterPro" id="IPR051609">
    <property type="entry name" value="NmrA/Isoflavone_reductase-like"/>
</dbReference>
<protein>
    <recommendedName>
        <fullName evidence="3">NmrA-like domain-containing protein</fullName>
    </recommendedName>
</protein>
<evidence type="ECO:0000256" key="1">
    <source>
        <dbReference type="ARBA" id="ARBA00022857"/>
    </source>
</evidence>
<feature type="domain" description="NmrA-like" evidence="3">
    <location>
        <begin position="5"/>
        <end position="223"/>
    </location>
</feature>
<organism evidence="4 5">
    <name type="scientific">Colletotrichum tabaci</name>
    <dbReference type="NCBI Taxonomy" id="1209068"/>
    <lineage>
        <taxon>Eukaryota</taxon>
        <taxon>Fungi</taxon>
        <taxon>Dikarya</taxon>
        <taxon>Ascomycota</taxon>
        <taxon>Pezizomycotina</taxon>
        <taxon>Sordariomycetes</taxon>
        <taxon>Hypocreomycetidae</taxon>
        <taxon>Glomerellales</taxon>
        <taxon>Glomerellaceae</taxon>
        <taxon>Colletotrichum</taxon>
        <taxon>Colletotrichum destructivum species complex</taxon>
    </lineage>
</organism>
<dbReference type="Gene3D" id="3.40.50.720">
    <property type="entry name" value="NAD(P)-binding Rossmann-like Domain"/>
    <property type="match status" value="1"/>
</dbReference>
<accession>A0AAV9T536</accession>
<sequence length="310" mass="33892">MSFNRIAVYGHRGRFSGQIVAALIESGAPITVLHRPSSDTSGLPASVRKIEVDVLNADALVDALRDIDIVLSLVGDEGVGREHGFVKAIPRTNAKLFVPSDLGLRYGEEGLKVPIIKKKEELQEAVRQAGIPMTVVLIANFAEFTLNCLAMGVDIRGNRLVYTGNAAKEKAVMCTGYYVAAAYVSIFASNPIPAISDRAIGLCELAPTGEEIAAVLKKKHGTEPEVITHSLEKANAELDICHKSESPLGMAWYNRKIWGTGELVTMLGSDVWELPGYQKATLEELVLEEKIKPYRNLPDWVQQYLADNMF</sequence>
<evidence type="ECO:0000313" key="4">
    <source>
        <dbReference type="EMBL" id="KAK6213783.1"/>
    </source>
</evidence>
<dbReference type="InterPro" id="IPR036291">
    <property type="entry name" value="NAD(P)-bd_dom_sf"/>
</dbReference>
<keyword evidence="5" id="KW-1185">Reference proteome</keyword>
<dbReference type="AlphaFoldDB" id="A0AAV9T536"/>
<proteinExistence type="predicted"/>
<dbReference type="PANTHER" id="PTHR47706:SF9">
    <property type="entry name" value="NMRA-LIKE DOMAIN-CONTAINING PROTEIN-RELATED"/>
    <property type="match status" value="1"/>
</dbReference>
<gene>
    <name evidence="4" type="ORF">QIS74_09785</name>
</gene>
<reference evidence="4 5" key="1">
    <citation type="submission" date="2023-04" db="EMBL/GenBank/DDBJ databases">
        <title>Colletotrichum tabacum stain YC1 causing leaf anthracnose on Nicotiana tabacum(L.) cv.</title>
        <authorList>
            <person name="Ji Z."/>
            <person name="Wang M."/>
            <person name="Zhang J."/>
            <person name="Wang N."/>
            <person name="Zhou Z."/>
        </authorList>
    </citation>
    <scope>NUCLEOTIDE SEQUENCE [LARGE SCALE GENOMIC DNA]</scope>
    <source>
        <strain evidence="4 5">YC1</strain>
    </source>
</reference>
<dbReference type="SUPFAM" id="SSF51735">
    <property type="entry name" value="NAD(P)-binding Rossmann-fold domains"/>
    <property type="match status" value="1"/>
</dbReference>
<evidence type="ECO:0000259" key="3">
    <source>
        <dbReference type="Pfam" id="PF05368"/>
    </source>
</evidence>
<dbReference type="Pfam" id="PF05368">
    <property type="entry name" value="NmrA"/>
    <property type="match status" value="1"/>
</dbReference>
<dbReference type="PANTHER" id="PTHR47706">
    <property type="entry name" value="NMRA-LIKE FAMILY PROTEIN"/>
    <property type="match status" value="1"/>
</dbReference>